<dbReference type="AlphaFoldDB" id="A0A7W5Z3E9"/>
<keyword evidence="3" id="KW-1185">Reference proteome</keyword>
<sequence>MLTPPACSGNEIAPHAPLSPNAASSRGGATCWVLTDGKAGDEMQCLGVAQAVAERMPVGEIVVRRVRPRPPYVWLMPRGGIDPREAPSRPGSPIAPPFPDILIASGRRAVPYMRAVARASKGRTFTVFLKDPRIGARAADIIWVAEHDRLRGDNVLVTLTAPHRVSQGLLEAARRGPPAALAGLPHPRVAVLVGGNSRHHTFSDADVAAFLSHLEAVTRQGVALMATVSRRTPAALTQGLRRIVSETNGYLWDGSSANSADNPYIALLALADWVVVTADSSNMMGEAAATGKPLLVFEPSGGHAKLRAFLGGLEKCGIARPLRGRLEGDAYPPLDSTETVADAIVRSFASRRARPLADAGGTP</sequence>
<dbReference type="PANTHER" id="PTHR33986:SF15">
    <property type="entry name" value="MITOCHONDRIAL FISSION PROTEIN ELM1"/>
    <property type="match status" value="1"/>
</dbReference>
<dbReference type="Pfam" id="PF06258">
    <property type="entry name" value="Mito_fiss_Elm1"/>
    <property type="match status" value="1"/>
</dbReference>
<dbReference type="EMBL" id="JACICC010000003">
    <property type="protein sequence ID" value="MBB3809441.1"/>
    <property type="molecule type" value="Genomic_DNA"/>
</dbReference>
<protein>
    <recommendedName>
        <fullName evidence="4">Nucleoside-diphosphate sugar epimerase</fullName>
    </recommendedName>
</protein>
<evidence type="ECO:0000313" key="2">
    <source>
        <dbReference type="EMBL" id="MBB3809441.1"/>
    </source>
</evidence>
<evidence type="ECO:0000313" key="3">
    <source>
        <dbReference type="Proteomes" id="UP000537592"/>
    </source>
</evidence>
<dbReference type="RefSeq" id="WP_183751545.1">
    <property type="nucleotide sequence ID" value="NZ_JACICC010000003.1"/>
</dbReference>
<name>A0A7W5Z3E9_9HYPH</name>
<dbReference type="Proteomes" id="UP000537592">
    <property type="component" value="Unassembled WGS sequence"/>
</dbReference>
<reference evidence="2 3" key="1">
    <citation type="submission" date="2020-08" db="EMBL/GenBank/DDBJ databases">
        <title>Genomic Encyclopedia of Type Strains, Phase IV (KMG-IV): sequencing the most valuable type-strain genomes for metagenomic binning, comparative biology and taxonomic classification.</title>
        <authorList>
            <person name="Goeker M."/>
        </authorList>
    </citation>
    <scope>NUCLEOTIDE SEQUENCE [LARGE SCALE GENOMIC DNA]</scope>
    <source>
        <strain evidence="2 3">DSM 28760</strain>
    </source>
</reference>
<organism evidence="2 3">
    <name type="scientific">Pseudochelatococcus contaminans</name>
    <dbReference type="NCBI Taxonomy" id="1538103"/>
    <lineage>
        <taxon>Bacteria</taxon>
        <taxon>Pseudomonadati</taxon>
        <taxon>Pseudomonadota</taxon>
        <taxon>Alphaproteobacteria</taxon>
        <taxon>Hyphomicrobiales</taxon>
        <taxon>Chelatococcaceae</taxon>
        <taxon>Pseudochelatococcus</taxon>
    </lineage>
</organism>
<evidence type="ECO:0000256" key="1">
    <source>
        <dbReference type="SAM" id="MobiDB-lite"/>
    </source>
</evidence>
<dbReference type="InterPro" id="IPR009367">
    <property type="entry name" value="Elm1-like"/>
</dbReference>
<feature type="region of interest" description="Disordered" evidence="1">
    <location>
        <begin position="1"/>
        <end position="26"/>
    </location>
</feature>
<gene>
    <name evidence="2" type="ORF">FHS81_001523</name>
</gene>
<evidence type="ECO:0008006" key="4">
    <source>
        <dbReference type="Google" id="ProtNLM"/>
    </source>
</evidence>
<accession>A0A7W5Z3E9</accession>
<proteinExistence type="predicted"/>
<comment type="caution">
    <text evidence="2">The sequence shown here is derived from an EMBL/GenBank/DDBJ whole genome shotgun (WGS) entry which is preliminary data.</text>
</comment>
<dbReference type="PANTHER" id="PTHR33986">
    <property type="entry name" value="OS02G0535700 PROTEIN"/>
    <property type="match status" value="1"/>
</dbReference>